<evidence type="ECO:0000313" key="4">
    <source>
        <dbReference type="Proteomes" id="UP000192923"/>
    </source>
</evidence>
<protein>
    <submittedName>
        <fullName evidence="3">Peptidase family M23</fullName>
    </submittedName>
</protein>
<dbReference type="PANTHER" id="PTHR21666:SF268">
    <property type="entry name" value="PEPTIDASE M23 DOMAIN-CONTAINING PROTEIN"/>
    <property type="match status" value="1"/>
</dbReference>
<gene>
    <name evidence="3" type="ORF">SAMN02949497_4198</name>
</gene>
<dbReference type="EMBL" id="FXAM01000001">
    <property type="protein sequence ID" value="SMF96790.1"/>
    <property type="molecule type" value="Genomic_DNA"/>
</dbReference>
<dbReference type="CDD" id="cd12797">
    <property type="entry name" value="M23_peptidase"/>
    <property type="match status" value="1"/>
</dbReference>
<feature type="domain" description="M23ase beta-sheet core" evidence="2">
    <location>
        <begin position="69"/>
        <end position="166"/>
    </location>
</feature>
<dbReference type="InterPro" id="IPR011055">
    <property type="entry name" value="Dup_hybrid_motif"/>
</dbReference>
<feature type="region of interest" description="Disordered" evidence="1">
    <location>
        <begin position="167"/>
        <end position="192"/>
    </location>
</feature>
<dbReference type="InterPro" id="IPR016047">
    <property type="entry name" value="M23ase_b-sheet_dom"/>
</dbReference>
<dbReference type="Gene3D" id="2.70.70.10">
    <property type="entry name" value="Glucose Permease (Domain IIA)"/>
    <property type="match status" value="1"/>
</dbReference>
<organism evidence="3 4">
    <name type="scientific">Methylomagnum ishizawai</name>
    <dbReference type="NCBI Taxonomy" id="1760988"/>
    <lineage>
        <taxon>Bacteria</taxon>
        <taxon>Pseudomonadati</taxon>
        <taxon>Pseudomonadota</taxon>
        <taxon>Gammaproteobacteria</taxon>
        <taxon>Methylococcales</taxon>
        <taxon>Methylococcaceae</taxon>
        <taxon>Methylomagnum</taxon>
    </lineage>
</organism>
<dbReference type="SUPFAM" id="SSF51261">
    <property type="entry name" value="Duplicated hybrid motif"/>
    <property type="match status" value="1"/>
</dbReference>
<evidence type="ECO:0000256" key="1">
    <source>
        <dbReference type="SAM" id="MobiDB-lite"/>
    </source>
</evidence>
<name>A0A1Y6D315_9GAMM</name>
<evidence type="ECO:0000313" key="3">
    <source>
        <dbReference type="EMBL" id="SMF96790.1"/>
    </source>
</evidence>
<dbReference type="PANTHER" id="PTHR21666">
    <property type="entry name" value="PEPTIDASE-RELATED"/>
    <property type="match status" value="1"/>
</dbReference>
<dbReference type="GO" id="GO:0004222">
    <property type="term" value="F:metalloendopeptidase activity"/>
    <property type="evidence" value="ECO:0007669"/>
    <property type="project" value="TreeGrafter"/>
</dbReference>
<dbReference type="RefSeq" id="WP_085215649.1">
    <property type="nucleotide sequence ID" value="NZ_FXAM01000001.1"/>
</dbReference>
<accession>A0A1Y6D315</accession>
<sequence length="192" mass="20220">MRFGKPCFILGFLALSGVLSWSAGGFREALGTLRLFATPAPAHLPMPVAGVRAVDIRDSWGAPRPGGRRHQGIDIFAPRGRAILSTTPGLVVAVGHNRLGGNVVRVLGPGAEWHYYAHLDAFGPVRPGLWIPAGTLLGYVGDSGNAKGTPSHLHYGIYHAGGAVNPYPRLTDNPRSAQAQGPRPLQTGARKG</sequence>
<dbReference type="InterPro" id="IPR050570">
    <property type="entry name" value="Cell_wall_metabolism_enzyme"/>
</dbReference>
<proteinExistence type="predicted"/>
<dbReference type="OrthoDB" id="9800107at2"/>
<reference evidence="3 4" key="1">
    <citation type="submission" date="2016-12" db="EMBL/GenBank/DDBJ databases">
        <authorList>
            <person name="Song W.-J."/>
            <person name="Kurnit D.M."/>
        </authorList>
    </citation>
    <scope>NUCLEOTIDE SEQUENCE [LARGE SCALE GENOMIC DNA]</scope>
    <source>
        <strain evidence="3 4">175</strain>
    </source>
</reference>
<dbReference type="Pfam" id="PF01551">
    <property type="entry name" value="Peptidase_M23"/>
    <property type="match status" value="1"/>
</dbReference>
<keyword evidence="4" id="KW-1185">Reference proteome</keyword>
<dbReference type="Proteomes" id="UP000192923">
    <property type="component" value="Unassembled WGS sequence"/>
</dbReference>
<dbReference type="AlphaFoldDB" id="A0A1Y6D315"/>
<dbReference type="STRING" id="1760988.SAMN02949497_4198"/>
<evidence type="ECO:0000259" key="2">
    <source>
        <dbReference type="Pfam" id="PF01551"/>
    </source>
</evidence>